<accession>H5X422</accession>
<feature type="domain" description="AAA+ ATPase" evidence="1">
    <location>
        <begin position="262"/>
        <end position="417"/>
    </location>
</feature>
<dbReference type="Proteomes" id="UP000004926">
    <property type="component" value="Chromosome"/>
</dbReference>
<dbReference type="STRING" id="882083.SacmaDRAFT_5126"/>
<evidence type="ECO:0000259" key="1">
    <source>
        <dbReference type="SMART" id="SM00382"/>
    </source>
</evidence>
<dbReference type="InterPro" id="IPR003593">
    <property type="entry name" value="AAA+_ATPase"/>
</dbReference>
<evidence type="ECO:0000313" key="3">
    <source>
        <dbReference type="Proteomes" id="UP000004926"/>
    </source>
</evidence>
<dbReference type="Pfam" id="PF09848">
    <property type="entry name" value="SLFN-g3_helicase"/>
    <property type="match status" value="1"/>
</dbReference>
<proteinExistence type="predicted"/>
<evidence type="ECO:0000313" key="2">
    <source>
        <dbReference type="EMBL" id="EHR53293.1"/>
    </source>
</evidence>
<name>H5X422_9PSEU</name>
<organism evidence="2 3">
    <name type="scientific">Saccharomonospora marina XMU15</name>
    <dbReference type="NCBI Taxonomy" id="882083"/>
    <lineage>
        <taxon>Bacteria</taxon>
        <taxon>Bacillati</taxon>
        <taxon>Actinomycetota</taxon>
        <taxon>Actinomycetes</taxon>
        <taxon>Pseudonocardiales</taxon>
        <taxon>Pseudonocardiaceae</taxon>
        <taxon>Saccharomonospora</taxon>
    </lineage>
</organism>
<protein>
    <submittedName>
        <fullName evidence="2">Uncharacterized conserved protein (DUF2075)</fullName>
    </submittedName>
</protein>
<reference evidence="2 3" key="1">
    <citation type="journal article" date="2012" name="Stand. Genomic Sci.">
        <title>Genome sequence of the ocean sediment bacterium Saccharomonospora marina type strain (XMU15(T)).</title>
        <authorList>
            <person name="Klenk H.P."/>
            <person name="Lu M."/>
            <person name="Lucas S."/>
            <person name="Lapidus A."/>
            <person name="Copeland A."/>
            <person name="Pitluck S."/>
            <person name="Goodwin L.A."/>
            <person name="Han C."/>
            <person name="Tapia R."/>
            <person name="Brambilla E.M."/>
            <person name="Potter G."/>
            <person name="Land M."/>
            <person name="Ivanova N."/>
            <person name="Rohde M."/>
            <person name="Goker M."/>
            <person name="Detter J.C."/>
            <person name="Li W.J."/>
            <person name="Kyrpides N.C."/>
            <person name="Woyke T."/>
        </authorList>
    </citation>
    <scope>NUCLEOTIDE SEQUENCE [LARGE SCALE GENOMIC DNA]</scope>
    <source>
        <strain evidence="2 3">XMU15</strain>
    </source>
</reference>
<dbReference type="HOGENOM" id="CLU_019642_0_0_11"/>
<dbReference type="AlphaFoldDB" id="H5X422"/>
<dbReference type="InterPro" id="IPR027417">
    <property type="entry name" value="P-loop_NTPase"/>
</dbReference>
<keyword evidence="3" id="KW-1185">Reference proteome</keyword>
<dbReference type="CDD" id="cd00009">
    <property type="entry name" value="AAA"/>
    <property type="match status" value="1"/>
</dbReference>
<dbReference type="eggNOG" id="COG0507">
    <property type="taxonomic scope" value="Bacteria"/>
</dbReference>
<dbReference type="SMART" id="SM00382">
    <property type="entry name" value="AAA"/>
    <property type="match status" value="1"/>
</dbReference>
<dbReference type="Gene3D" id="3.40.50.300">
    <property type="entry name" value="P-loop containing nucleotide triphosphate hydrolases"/>
    <property type="match status" value="1"/>
</dbReference>
<dbReference type="OrthoDB" id="3193269at2"/>
<dbReference type="eggNOG" id="COG3410">
    <property type="taxonomic scope" value="Bacteria"/>
</dbReference>
<dbReference type="EMBL" id="CM001439">
    <property type="protein sequence ID" value="EHR53293.1"/>
    <property type="molecule type" value="Genomic_DNA"/>
</dbReference>
<gene>
    <name evidence="2" type="ORF">SacmaDRAFT_5126</name>
</gene>
<dbReference type="InterPro" id="IPR018647">
    <property type="entry name" value="SLFN_3-like_DNA/RNA_helicase"/>
</dbReference>
<dbReference type="SUPFAM" id="SSF52540">
    <property type="entry name" value="P-loop containing nucleoside triphosphate hydrolases"/>
    <property type="match status" value="1"/>
</dbReference>
<sequence length="630" mass="70107">MALVRRSAADLRREANADRLHTLLSEQAKFQLDARVGIGEVRSWRRSLPVLLADLADAGLGHVEVLLEHRLPHSPKRVDAVICGTHPRTGEPSYVLVELKQWSSAELVAYDLVRVPGYGADTLLHPVEQVRAYCQYLIDSTPALATRPHLVHGIAYLHNAQESGIASLKQHAPSEHGRLFTLEDRAELIEHLRAVLDREGSRTAALASADDFLNFHHAPSKPLLNLAAKEIQEREQFILLDEQKVAYEIVMRALHKARAASTKTVVVVLGGPGSGKSAIALSLVGELARSGRPVHHATGSSAFTNTMRKIAGRRNRRVQGLFKYFNNYTAAEPRELDVLICDEAHRIRETSVNRYTRREVRERAGRQIDELIDVASVPVFLLDENQIVRPGEMGSLDEITAAAEARGCELEVVHLHGQFRCGGSTAFDTWVARLLGLEPLPPLPWSQLALPLDDEFVVISAESPQAMESWLLMKQAEHGGTARMAAGYCWPWSDPIMADSGKCLVEDVVIGDWKRPWNAKPDKRVPDAPESYYWASDERGFGQVGCIYTAQGFEYDWAGVIFGPDFVRRDGRWVARRGHSHDPAVKKAGELQFAGLIRNTYKVLLTRGMRGVCLYSTDEETQAFLAEMAR</sequence>